<comment type="subcellular location">
    <subcellularLocation>
        <location evidence="1">Cell membrane</location>
        <topology evidence="1">Multi-pass membrane protein</topology>
    </subcellularLocation>
</comment>
<dbReference type="GO" id="GO:0005886">
    <property type="term" value="C:plasma membrane"/>
    <property type="evidence" value="ECO:0007669"/>
    <property type="project" value="UniProtKB-SubCell"/>
</dbReference>
<accession>A0A6J6NZN2</accession>
<sequence length="212" mass="22139">MSGDRYLAFVLASLVIAPVPGPSVLFVISRAVALGRGAAIATVIGNSAGVFAQAVAVAFGVGVLVEQSAVLFNVIKLAGAGYLVYLGIRTFRERRELAEVFDATIAPRSTRRILREGAIVGLMNPKVAVFFAAILPQFADPSRGHVPLQLVLLGFTFSVIVLVSDSLWGLMAGSARAWFMRSPGRLRLVGGAGGLTIVGLGLSLAFAGRKTS</sequence>
<dbReference type="PANTHER" id="PTHR30086:SF20">
    <property type="entry name" value="ARGININE EXPORTER PROTEIN ARGO-RELATED"/>
    <property type="match status" value="1"/>
</dbReference>
<evidence type="ECO:0000256" key="5">
    <source>
        <dbReference type="ARBA" id="ARBA00023136"/>
    </source>
</evidence>
<feature type="transmembrane region" description="Helical" evidence="6">
    <location>
        <begin position="118"/>
        <end position="138"/>
    </location>
</feature>
<evidence type="ECO:0000256" key="1">
    <source>
        <dbReference type="ARBA" id="ARBA00004651"/>
    </source>
</evidence>
<keyword evidence="3 6" id="KW-0812">Transmembrane</keyword>
<keyword evidence="4 6" id="KW-1133">Transmembrane helix</keyword>
<feature type="transmembrane region" description="Helical" evidence="6">
    <location>
        <begin position="150"/>
        <end position="174"/>
    </location>
</feature>
<reference evidence="7" key="1">
    <citation type="submission" date="2020-05" db="EMBL/GenBank/DDBJ databases">
        <authorList>
            <person name="Chiriac C."/>
            <person name="Salcher M."/>
            <person name="Ghai R."/>
            <person name="Kavagutti S V."/>
        </authorList>
    </citation>
    <scope>NUCLEOTIDE SEQUENCE</scope>
</reference>
<dbReference type="AlphaFoldDB" id="A0A6J6NZN2"/>
<evidence type="ECO:0000256" key="3">
    <source>
        <dbReference type="ARBA" id="ARBA00022692"/>
    </source>
</evidence>
<keyword evidence="2" id="KW-1003">Cell membrane</keyword>
<name>A0A6J6NZN2_9ZZZZ</name>
<protein>
    <submittedName>
        <fullName evidence="7">Unannotated protein</fullName>
    </submittedName>
</protein>
<dbReference type="PIRSF" id="PIRSF006324">
    <property type="entry name" value="LeuE"/>
    <property type="match status" value="1"/>
</dbReference>
<gene>
    <name evidence="7" type="ORF">UFOPK2399_00789</name>
</gene>
<evidence type="ECO:0000313" key="7">
    <source>
        <dbReference type="EMBL" id="CAB4692069.1"/>
    </source>
</evidence>
<dbReference type="EMBL" id="CAEZXP010000001">
    <property type="protein sequence ID" value="CAB4692069.1"/>
    <property type="molecule type" value="Genomic_DNA"/>
</dbReference>
<dbReference type="InterPro" id="IPR001123">
    <property type="entry name" value="LeuE-type"/>
</dbReference>
<feature type="transmembrane region" description="Helical" evidence="6">
    <location>
        <begin position="70"/>
        <end position="88"/>
    </location>
</feature>
<keyword evidence="5 6" id="KW-0472">Membrane</keyword>
<evidence type="ECO:0000256" key="6">
    <source>
        <dbReference type="SAM" id="Phobius"/>
    </source>
</evidence>
<organism evidence="7">
    <name type="scientific">freshwater metagenome</name>
    <dbReference type="NCBI Taxonomy" id="449393"/>
    <lineage>
        <taxon>unclassified sequences</taxon>
        <taxon>metagenomes</taxon>
        <taxon>ecological metagenomes</taxon>
    </lineage>
</organism>
<feature type="transmembrane region" description="Helical" evidence="6">
    <location>
        <begin position="6"/>
        <end position="28"/>
    </location>
</feature>
<feature type="transmembrane region" description="Helical" evidence="6">
    <location>
        <begin position="186"/>
        <end position="207"/>
    </location>
</feature>
<dbReference type="GO" id="GO:0015171">
    <property type="term" value="F:amino acid transmembrane transporter activity"/>
    <property type="evidence" value="ECO:0007669"/>
    <property type="project" value="TreeGrafter"/>
</dbReference>
<evidence type="ECO:0000256" key="4">
    <source>
        <dbReference type="ARBA" id="ARBA00022989"/>
    </source>
</evidence>
<proteinExistence type="predicted"/>
<dbReference type="Pfam" id="PF01810">
    <property type="entry name" value="LysE"/>
    <property type="match status" value="1"/>
</dbReference>
<feature type="transmembrane region" description="Helical" evidence="6">
    <location>
        <begin position="40"/>
        <end position="64"/>
    </location>
</feature>
<evidence type="ECO:0000256" key="2">
    <source>
        <dbReference type="ARBA" id="ARBA00022475"/>
    </source>
</evidence>
<dbReference type="PANTHER" id="PTHR30086">
    <property type="entry name" value="ARGININE EXPORTER PROTEIN ARGO"/>
    <property type="match status" value="1"/>
</dbReference>